<keyword evidence="1" id="KW-0812">Transmembrane</keyword>
<keyword evidence="1" id="KW-1133">Transmembrane helix</keyword>
<evidence type="ECO:0000313" key="3">
    <source>
        <dbReference type="Proteomes" id="UP000031599"/>
    </source>
</evidence>
<dbReference type="EMBL" id="JMCC02000157">
    <property type="protein sequence ID" value="KIG12002.1"/>
    <property type="molecule type" value="Genomic_DNA"/>
</dbReference>
<protein>
    <submittedName>
        <fullName evidence="2">Uncharacterized protein</fullName>
    </submittedName>
</protein>
<dbReference type="AlphaFoldDB" id="A0A0C2CVV1"/>
<feature type="transmembrane region" description="Helical" evidence="1">
    <location>
        <begin position="28"/>
        <end position="48"/>
    </location>
</feature>
<evidence type="ECO:0000313" key="2">
    <source>
        <dbReference type="EMBL" id="KIG12002.1"/>
    </source>
</evidence>
<evidence type="ECO:0000256" key="1">
    <source>
        <dbReference type="SAM" id="Phobius"/>
    </source>
</evidence>
<dbReference type="Proteomes" id="UP000031599">
    <property type="component" value="Unassembled WGS sequence"/>
</dbReference>
<organism evidence="2 3">
    <name type="scientific">Enhygromyxa salina</name>
    <dbReference type="NCBI Taxonomy" id="215803"/>
    <lineage>
        <taxon>Bacteria</taxon>
        <taxon>Pseudomonadati</taxon>
        <taxon>Myxococcota</taxon>
        <taxon>Polyangia</taxon>
        <taxon>Nannocystales</taxon>
        <taxon>Nannocystaceae</taxon>
        <taxon>Enhygromyxa</taxon>
    </lineage>
</organism>
<comment type="caution">
    <text evidence="2">The sequence shown here is derived from an EMBL/GenBank/DDBJ whole genome shotgun (WGS) entry which is preliminary data.</text>
</comment>
<accession>A0A0C2CVV1</accession>
<keyword evidence="1" id="KW-0472">Membrane</keyword>
<proteinExistence type="predicted"/>
<sequence length="50" mass="4859">MMMSPTPTVAPAISAALGIIRRSGLLVIGGLMGGGGVAACFGFGFGFGSR</sequence>
<reference evidence="2 3" key="1">
    <citation type="submission" date="2014-12" db="EMBL/GenBank/DDBJ databases">
        <title>Genome assembly of Enhygromyxa salina DSM 15201.</title>
        <authorList>
            <person name="Sharma G."/>
            <person name="Subramanian S."/>
        </authorList>
    </citation>
    <scope>NUCLEOTIDE SEQUENCE [LARGE SCALE GENOMIC DNA]</scope>
    <source>
        <strain evidence="2 3">DSM 15201</strain>
    </source>
</reference>
<name>A0A0C2CVV1_9BACT</name>
<gene>
    <name evidence="2" type="ORF">DB30_02120</name>
</gene>